<keyword evidence="3" id="KW-1185">Reference proteome</keyword>
<evidence type="ECO:0000313" key="2">
    <source>
        <dbReference type="EMBL" id="MFC3851778.1"/>
    </source>
</evidence>
<dbReference type="Proteomes" id="UP001595617">
    <property type="component" value="Unassembled WGS sequence"/>
</dbReference>
<protein>
    <recommendedName>
        <fullName evidence="4">DUF350 domain-containing protein</fullName>
    </recommendedName>
</protein>
<dbReference type="EMBL" id="JBHRYR010000002">
    <property type="protein sequence ID" value="MFC3851778.1"/>
    <property type="molecule type" value="Genomic_DNA"/>
</dbReference>
<organism evidence="2 3">
    <name type="scientific">Saccharospirillum mangrovi</name>
    <dbReference type="NCBI Taxonomy" id="2161747"/>
    <lineage>
        <taxon>Bacteria</taxon>
        <taxon>Pseudomonadati</taxon>
        <taxon>Pseudomonadota</taxon>
        <taxon>Gammaproteobacteria</taxon>
        <taxon>Oceanospirillales</taxon>
        <taxon>Saccharospirillaceae</taxon>
        <taxon>Saccharospirillum</taxon>
    </lineage>
</organism>
<comment type="caution">
    <text evidence="2">The sequence shown here is derived from an EMBL/GenBank/DDBJ whole genome shotgun (WGS) entry which is preliminary data.</text>
</comment>
<feature type="transmembrane region" description="Helical" evidence="1">
    <location>
        <begin position="58"/>
        <end position="79"/>
    </location>
</feature>
<evidence type="ECO:0000256" key="1">
    <source>
        <dbReference type="SAM" id="Phobius"/>
    </source>
</evidence>
<evidence type="ECO:0008006" key="4">
    <source>
        <dbReference type="Google" id="ProtNLM"/>
    </source>
</evidence>
<accession>A0ABV7ZT84</accession>
<name>A0ABV7ZT84_9GAMM</name>
<proteinExistence type="predicted"/>
<dbReference type="RefSeq" id="WP_380693173.1">
    <property type="nucleotide sequence ID" value="NZ_JBHRYR010000002.1"/>
</dbReference>
<feature type="transmembrane region" description="Helical" evidence="1">
    <location>
        <begin position="6"/>
        <end position="37"/>
    </location>
</feature>
<evidence type="ECO:0000313" key="3">
    <source>
        <dbReference type="Proteomes" id="UP001595617"/>
    </source>
</evidence>
<reference evidence="3" key="1">
    <citation type="journal article" date="2019" name="Int. J. Syst. Evol. Microbiol.">
        <title>The Global Catalogue of Microorganisms (GCM) 10K type strain sequencing project: providing services to taxonomists for standard genome sequencing and annotation.</title>
        <authorList>
            <consortium name="The Broad Institute Genomics Platform"/>
            <consortium name="The Broad Institute Genome Sequencing Center for Infectious Disease"/>
            <person name="Wu L."/>
            <person name="Ma J."/>
        </authorList>
    </citation>
    <scope>NUCLEOTIDE SEQUENCE [LARGE SCALE GENOMIC DNA]</scope>
    <source>
        <strain evidence="3">IBRC 10765</strain>
    </source>
</reference>
<keyword evidence="1" id="KW-0472">Membrane</keyword>
<keyword evidence="1" id="KW-0812">Transmembrane</keyword>
<sequence>MRMSKYRIIVIAIIVVTMLNATLGIRLIAVVEIIWAISIIKSRKVAYGIEGHEMKNSITGSFAIIIGVLALGLGVTLLINPSLMLGLSSRF</sequence>
<keyword evidence="1" id="KW-1133">Transmembrane helix</keyword>
<gene>
    <name evidence="2" type="ORF">ACFOOG_02930</name>
</gene>